<dbReference type="InterPro" id="IPR043519">
    <property type="entry name" value="NT_sf"/>
</dbReference>
<dbReference type="RefSeq" id="WP_323277430.1">
    <property type="nucleotide sequence ID" value="NZ_JAYGGQ010000001.1"/>
</dbReference>
<dbReference type="EMBL" id="JAYGGQ010000001">
    <property type="protein sequence ID" value="MEA5453681.1"/>
    <property type="molecule type" value="Genomic_DNA"/>
</dbReference>
<dbReference type="InterPro" id="IPR007344">
    <property type="entry name" value="GrpB/CoaE"/>
</dbReference>
<proteinExistence type="predicted"/>
<gene>
    <name evidence="1" type="ORF">SPF06_03005</name>
</gene>
<sequence>MDGRSSAGGGSREATQAWREAVMAHHVAADGGLEWVGGAPAPARVRVVEYDDAWPAQFDAVAARIRGALGDAAIAVDHVGSTSQVNLHVFGPGCPETERHRMFREWLRTHPTDRDEYREAKLDAARATSEQLVMNYNRHKEPTIRAIYERMFRAAGWLDGDGPTPDGKE</sequence>
<accession>A0ABU5T3H4</accession>
<protein>
    <submittedName>
        <fullName evidence="1">GrpB family protein</fullName>
    </submittedName>
</protein>
<reference evidence="1 2" key="1">
    <citation type="submission" date="2023-12" db="EMBL/GenBank/DDBJ databases">
        <title>Sinomonas terricola sp. nov, isolated from litchi orchard soil in Guangdong, PR China.</title>
        <authorList>
            <person name="Jiaxin W."/>
            <person name="Yang Z."/>
            <person name="Honghui Z."/>
        </authorList>
    </citation>
    <scope>NUCLEOTIDE SEQUENCE [LARGE SCALE GENOMIC DNA]</scope>
    <source>
        <strain evidence="1 2">JGH33</strain>
    </source>
</reference>
<dbReference type="PANTHER" id="PTHR34822">
    <property type="entry name" value="GRPB DOMAIN PROTEIN (AFU_ORTHOLOGUE AFUA_1G01530)"/>
    <property type="match status" value="1"/>
</dbReference>
<dbReference type="Pfam" id="PF04229">
    <property type="entry name" value="GrpB"/>
    <property type="match status" value="2"/>
</dbReference>
<dbReference type="Proteomes" id="UP001304769">
    <property type="component" value="Unassembled WGS sequence"/>
</dbReference>
<organism evidence="1 2">
    <name type="scientific">Sinomonas terricola</name>
    <dbReference type="NCBI Taxonomy" id="3110330"/>
    <lineage>
        <taxon>Bacteria</taxon>
        <taxon>Bacillati</taxon>
        <taxon>Actinomycetota</taxon>
        <taxon>Actinomycetes</taxon>
        <taxon>Micrococcales</taxon>
        <taxon>Micrococcaceae</taxon>
        <taxon>Sinomonas</taxon>
    </lineage>
</organism>
<evidence type="ECO:0000313" key="2">
    <source>
        <dbReference type="Proteomes" id="UP001304769"/>
    </source>
</evidence>
<dbReference type="SUPFAM" id="SSF81301">
    <property type="entry name" value="Nucleotidyltransferase"/>
    <property type="match status" value="1"/>
</dbReference>
<name>A0ABU5T3H4_9MICC</name>
<dbReference type="PANTHER" id="PTHR34822:SF1">
    <property type="entry name" value="GRPB FAMILY PROTEIN"/>
    <property type="match status" value="1"/>
</dbReference>
<keyword evidence="2" id="KW-1185">Reference proteome</keyword>
<evidence type="ECO:0000313" key="1">
    <source>
        <dbReference type="EMBL" id="MEA5453681.1"/>
    </source>
</evidence>
<dbReference type="Gene3D" id="3.30.460.10">
    <property type="entry name" value="Beta Polymerase, domain 2"/>
    <property type="match status" value="2"/>
</dbReference>
<comment type="caution">
    <text evidence="1">The sequence shown here is derived from an EMBL/GenBank/DDBJ whole genome shotgun (WGS) entry which is preliminary data.</text>
</comment>